<evidence type="ECO:0000313" key="2">
    <source>
        <dbReference type="Proteomes" id="UP001152795"/>
    </source>
</evidence>
<gene>
    <name evidence="1" type="ORF">PACLA_8A072751</name>
</gene>
<reference evidence="1" key="1">
    <citation type="submission" date="2020-04" db="EMBL/GenBank/DDBJ databases">
        <authorList>
            <person name="Alioto T."/>
            <person name="Alioto T."/>
            <person name="Gomez Garrido J."/>
        </authorList>
    </citation>
    <scope>NUCLEOTIDE SEQUENCE</scope>
    <source>
        <strain evidence="1">A484AB</strain>
    </source>
</reference>
<sequence>MNKVCLLAVAFCAIVAYTRARECYYLINRMKCKYNCCGEEGSIRCMDSCDNVDCSSDEDCGDSGCCSNGKCNDPKSDCDSSQTPTIPCSDEICPSDCCIAELGICQTTGLGCLPQNSNCSLKEACASRCCYEGKCRDPEAEVCHDDEQPIIFGHEDFSGSRSDSTVHIGWKTPVIVIAVIIVVGLKIALLVAWVMRRSRTRVVVVRTVLAPTSTVQVGHRHASDDTVPILSQEMSQDT</sequence>
<evidence type="ECO:0000313" key="1">
    <source>
        <dbReference type="EMBL" id="CAB4025915.1"/>
    </source>
</evidence>
<dbReference type="Proteomes" id="UP001152795">
    <property type="component" value="Unassembled WGS sequence"/>
</dbReference>
<dbReference type="AlphaFoldDB" id="A0A7D9L316"/>
<protein>
    <submittedName>
        <fullName evidence="1">Uncharacterized protein</fullName>
    </submittedName>
</protein>
<organism evidence="1 2">
    <name type="scientific">Paramuricea clavata</name>
    <name type="common">Red gorgonian</name>
    <name type="synonym">Violescent sea-whip</name>
    <dbReference type="NCBI Taxonomy" id="317549"/>
    <lineage>
        <taxon>Eukaryota</taxon>
        <taxon>Metazoa</taxon>
        <taxon>Cnidaria</taxon>
        <taxon>Anthozoa</taxon>
        <taxon>Octocorallia</taxon>
        <taxon>Malacalcyonacea</taxon>
        <taxon>Plexauridae</taxon>
        <taxon>Paramuricea</taxon>
    </lineage>
</organism>
<keyword evidence="2" id="KW-1185">Reference proteome</keyword>
<accession>A0A7D9L316</accession>
<dbReference type="EMBL" id="CACRXK020013891">
    <property type="protein sequence ID" value="CAB4025915.1"/>
    <property type="molecule type" value="Genomic_DNA"/>
</dbReference>
<comment type="caution">
    <text evidence="1">The sequence shown here is derived from an EMBL/GenBank/DDBJ whole genome shotgun (WGS) entry which is preliminary data.</text>
</comment>
<proteinExistence type="predicted"/>
<name>A0A7D9L316_PARCT</name>